<feature type="region of interest" description="Disordered" evidence="1">
    <location>
        <begin position="27"/>
        <end position="48"/>
    </location>
</feature>
<dbReference type="Proteomes" id="UP000272528">
    <property type="component" value="Chromosome"/>
</dbReference>
<dbReference type="InterPro" id="IPR021345">
    <property type="entry name" value="DUF2961"/>
</dbReference>
<gene>
    <name evidence="2" type="ORF">EJC50_16415</name>
</gene>
<dbReference type="EMBL" id="CP034437">
    <property type="protein sequence ID" value="AZN41074.1"/>
    <property type="molecule type" value="Genomic_DNA"/>
</dbReference>
<name>A0A3S9A5S0_9BACL</name>
<accession>A0A3S9A5S0</accession>
<protein>
    <submittedName>
        <fullName evidence="2">DUF2961 domain-containing protein</fullName>
    </submittedName>
</protein>
<evidence type="ECO:0000313" key="3">
    <source>
        <dbReference type="Proteomes" id="UP000272528"/>
    </source>
</evidence>
<keyword evidence="3" id="KW-1185">Reference proteome</keyword>
<dbReference type="KEGG" id="palb:EJC50_16415"/>
<organism evidence="2 3">
    <name type="scientific">Paenibacillus albus</name>
    <dbReference type="NCBI Taxonomy" id="2495582"/>
    <lineage>
        <taxon>Bacteria</taxon>
        <taxon>Bacillati</taxon>
        <taxon>Bacillota</taxon>
        <taxon>Bacilli</taxon>
        <taxon>Bacillales</taxon>
        <taxon>Paenibacillaceae</taxon>
        <taxon>Paenibacillus</taxon>
    </lineage>
</organism>
<dbReference type="AlphaFoldDB" id="A0A3S9A5S0"/>
<dbReference type="Gene3D" id="2.60.120.1390">
    <property type="match status" value="1"/>
</dbReference>
<sequence length="369" mass="41804">MGMLQNNGLGLGLASAPLVTNARTRSISAENPKGEKGQGGKEASNLGTARKGRPCITLKQGEIATLVDIQGAGIIQHFWITVTDKTGKGHAQQFVLRDLVLRMFWDDEATPSVEVPLGDFFCNGFGVRTNVNSLPISVVPTGGMNCYIPMPFRKSAKITIENQHAVDIDGFFYTFNYSLVDELPDNAAYFHAQWRREHVTEVAQDYTILDNVKGAGQYIGTYLAWAALERNWWGEGEIKFFMDGDEEWPTICGTGTEDYVGGAWCFNNMTTNEPESYSTPYLGYKFYKETTEIDAWYGHNVPMHGMYRWHMLDPIRFESDLRVTIQQIGHDHTKLFERADDISSVAYWYQMEPHTPFPQLLPTNKRWPR</sequence>
<reference evidence="3" key="1">
    <citation type="submission" date="2018-12" db="EMBL/GenBank/DDBJ databases">
        <title>Genome sequence of Peanibacillus sp.</title>
        <authorList>
            <person name="Subramani G."/>
            <person name="Srinivasan S."/>
            <person name="Kim M.K."/>
        </authorList>
    </citation>
    <scope>NUCLEOTIDE SEQUENCE [LARGE SCALE GENOMIC DNA]</scope>
    <source>
        <strain evidence="3">18JY67-1</strain>
    </source>
</reference>
<evidence type="ECO:0000313" key="2">
    <source>
        <dbReference type="EMBL" id="AZN41074.1"/>
    </source>
</evidence>
<proteinExistence type="predicted"/>
<dbReference type="Pfam" id="PF11175">
    <property type="entry name" value="DUF2961"/>
    <property type="match status" value="1"/>
</dbReference>
<evidence type="ECO:0000256" key="1">
    <source>
        <dbReference type="SAM" id="MobiDB-lite"/>
    </source>
</evidence>
<dbReference type="OrthoDB" id="2518538at2"/>